<dbReference type="KEGG" id="foc:113214377"/>
<protein>
    <submittedName>
        <fullName evidence="4">Protein BTG2-like</fullName>
    </submittedName>
</protein>
<dbReference type="Pfam" id="PF07742">
    <property type="entry name" value="BTG"/>
    <property type="match status" value="1"/>
</dbReference>
<dbReference type="PRINTS" id="PR00310">
    <property type="entry name" value="ANTIPRLFBTG1"/>
</dbReference>
<dbReference type="AlphaFoldDB" id="A0A6J1T892"/>
<dbReference type="RefSeq" id="XP_026289508.1">
    <property type="nucleotide sequence ID" value="XM_026433723.2"/>
</dbReference>
<dbReference type="GeneID" id="113214377"/>
<dbReference type="InterPro" id="IPR036054">
    <property type="entry name" value="BTG-like_sf"/>
</dbReference>
<keyword evidence="3" id="KW-1185">Reference proteome</keyword>
<evidence type="ECO:0000313" key="3">
    <source>
        <dbReference type="Proteomes" id="UP000504606"/>
    </source>
</evidence>
<organism evidence="3 4">
    <name type="scientific">Frankliniella occidentalis</name>
    <name type="common">Western flower thrips</name>
    <name type="synonym">Euthrips occidentalis</name>
    <dbReference type="NCBI Taxonomy" id="133901"/>
    <lineage>
        <taxon>Eukaryota</taxon>
        <taxon>Metazoa</taxon>
        <taxon>Ecdysozoa</taxon>
        <taxon>Arthropoda</taxon>
        <taxon>Hexapoda</taxon>
        <taxon>Insecta</taxon>
        <taxon>Pterygota</taxon>
        <taxon>Neoptera</taxon>
        <taxon>Paraneoptera</taxon>
        <taxon>Thysanoptera</taxon>
        <taxon>Terebrantia</taxon>
        <taxon>Thripoidea</taxon>
        <taxon>Thripidae</taxon>
        <taxon>Frankliniella</taxon>
    </lineage>
</organism>
<accession>A0A6J1T892</accession>
<dbReference type="GO" id="GO:0008285">
    <property type="term" value="P:negative regulation of cell population proliferation"/>
    <property type="evidence" value="ECO:0007669"/>
    <property type="project" value="TreeGrafter"/>
</dbReference>
<dbReference type="SUPFAM" id="SSF160696">
    <property type="entry name" value="BTG domain-like"/>
    <property type="match status" value="1"/>
</dbReference>
<feature type="domain" description="Anti-proliferative protein" evidence="2">
    <location>
        <begin position="1"/>
        <end position="109"/>
    </location>
</feature>
<evidence type="ECO:0000256" key="1">
    <source>
        <dbReference type="ARBA" id="ARBA00007989"/>
    </source>
</evidence>
<dbReference type="SMART" id="SM00099">
    <property type="entry name" value="btg1"/>
    <property type="match status" value="1"/>
</dbReference>
<gene>
    <name evidence="4" type="primary">LOC113214377</name>
</gene>
<dbReference type="Gene3D" id="3.90.640.90">
    <property type="entry name" value="Anti-proliferative protein, N-terminal domain"/>
    <property type="match status" value="1"/>
</dbReference>
<dbReference type="InterPro" id="IPR033332">
    <property type="entry name" value="BTG"/>
</dbReference>
<dbReference type="OrthoDB" id="19928at2759"/>
<name>A0A6J1T892_FRAOC</name>
<reference evidence="4" key="1">
    <citation type="submission" date="2025-08" db="UniProtKB">
        <authorList>
            <consortium name="RefSeq"/>
        </authorList>
    </citation>
    <scope>IDENTIFICATION</scope>
    <source>
        <tissue evidence="4">Whole organism</tissue>
    </source>
</reference>
<proteinExistence type="inferred from homology"/>
<dbReference type="Proteomes" id="UP000504606">
    <property type="component" value="Unplaced"/>
</dbReference>
<sequence>MRLEIHSAVNFLVQLLRLHHNSLSESQLEMFKGSLSELLSHRYRYHWFPDRPHRGSAYRCLRINGSMDPVIAEAGDAVGLPGSYLHRLFPSELTMWIDPAEVSYRIGENGSICVLYEDARSEPTAIVTLPHEPELLMERVGNKALPVRPIQHGMHVPHQTVQQKYDLSTYASS</sequence>
<dbReference type="PANTHER" id="PTHR22978:SF22">
    <property type="entry name" value="BTG FAMILY PROTEIN"/>
    <property type="match status" value="1"/>
</dbReference>
<evidence type="ECO:0000313" key="4">
    <source>
        <dbReference type="RefSeq" id="XP_026289508.1"/>
    </source>
</evidence>
<comment type="similarity">
    <text evidence="1">Belongs to the BTG family.</text>
</comment>
<dbReference type="PANTHER" id="PTHR22978">
    <property type="entry name" value="B-CELL TRANSLOCATION GENE"/>
    <property type="match status" value="1"/>
</dbReference>
<dbReference type="InterPro" id="IPR002087">
    <property type="entry name" value="Anti_prolifrtn"/>
</dbReference>
<evidence type="ECO:0000259" key="2">
    <source>
        <dbReference type="SMART" id="SM00099"/>
    </source>
</evidence>
<dbReference type="GO" id="GO:0005634">
    <property type="term" value="C:nucleus"/>
    <property type="evidence" value="ECO:0007669"/>
    <property type="project" value="TreeGrafter"/>
</dbReference>
<dbReference type="GO" id="GO:0005737">
    <property type="term" value="C:cytoplasm"/>
    <property type="evidence" value="ECO:0007669"/>
    <property type="project" value="TreeGrafter"/>
</dbReference>